<dbReference type="InterPro" id="IPR014720">
    <property type="entry name" value="dsRBD_dom"/>
</dbReference>
<dbReference type="Pfam" id="PF00035">
    <property type="entry name" value="dsrm"/>
    <property type="match status" value="1"/>
</dbReference>
<dbReference type="GO" id="GO:0006396">
    <property type="term" value="P:RNA processing"/>
    <property type="evidence" value="ECO:0007669"/>
    <property type="project" value="InterPro"/>
</dbReference>
<evidence type="ECO:0000259" key="4">
    <source>
        <dbReference type="Pfam" id="PF00035"/>
    </source>
</evidence>
<comment type="caution">
    <text evidence="5">The sequence shown here is derived from an EMBL/GenBank/DDBJ whole genome shotgun (WGS) entry which is preliminary data.</text>
</comment>
<evidence type="ECO:0000313" key="6">
    <source>
        <dbReference type="Proteomes" id="UP000305778"/>
    </source>
</evidence>
<feature type="domain" description="DRBM" evidence="4">
    <location>
        <begin position="68"/>
        <end position="114"/>
    </location>
</feature>
<keyword evidence="2" id="KW-0694">RNA-binding</keyword>
<protein>
    <recommendedName>
        <fullName evidence="4">DRBM domain-containing protein</fullName>
    </recommendedName>
</protein>
<dbReference type="GO" id="GO:0003723">
    <property type="term" value="F:RNA binding"/>
    <property type="evidence" value="ECO:0007669"/>
    <property type="project" value="UniProtKB-KW"/>
</dbReference>
<accession>A0A4U0RJ23</accession>
<proteinExistence type="inferred from homology"/>
<dbReference type="EMBL" id="SUMC01000189">
    <property type="protein sequence ID" value="TJZ95186.1"/>
    <property type="molecule type" value="Genomic_DNA"/>
</dbReference>
<reference evidence="5 6" key="1">
    <citation type="submission" date="2019-04" db="EMBL/GenBank/DDBJ databases">
        <title>Streptomyces oryziradicis sp. nov., a novel actinomycete isolated from rhizosphere soil of rice (Oryza sativa L.).</title>
        <authorList>
            <person name="Li C."/>
        </authorList>
    </citation>
    <scope>NUCLEOTIDE SEQUENCE [LARGE SCALE GENOMIC DNA]</scope>
    <source>
        <strain evidence="5 6">NEAU-C40</strain>
    </source>
</reference>
<dbReference type="InterPro" id="IPR036389">
    <property type="entry name" value="RNase_III_sf"/>
</dbReference>
<keyword evidence="6" id="KW-1185">Reference proteome</keyword>
<feature type="region of interest" description="Disordered" evidence="3">
    <location>
        <begin position="124"/>
        <end position="143"/>
    </location>
</feature>
<evidence type="ECO:0000313" key="5">
    <source>
        <dbReference type="EMBL" id="TJZ95186.1"/>
    </source>
</evidence>
<dbReference type="GO" id="GO:0004525">
    <property type="term" value="F:ribonuclease III activity"/>
    <property type="evidence" value="ECO:0007669"/>
    <property type="project" value="InterPro"/>
</dbReference>
<dbReference type="SUPFAM" id="SSF69065">
    <property type="entry name" value="RNase III domain-like"/>
    <property type="match status" value="1"/>
</dbReference>
<sequence>MRGVRNFRQSWWQTCVGNWWGLYALPAKKRLRLACWTVCCHTYAGNYPAQLATRRPYLEAVAPSAVDFTYEREGPDHETVFRAIATDGRGRRGTGVGRSKKLASRNASLDFLQQHIPHALSAPRRVEPVPGSTPVEIPEPRSHTQGVRRLQAMFALPETALPLLSQAFIHASWAYENSAKLLRYRQQNNQVLAFVGSNVVVYEDALVAAQQAVLEPPEQFSYLNLDNKAYDDVFREAGLENAVLLGAGQAGHGISLEMGANFFQAILGAVYVGKSLPNRLAPYWPSAWAPIWRTITSSKSRSADPTTLLERAASAMQLRIQHHFNHSGPDHAILYRTTVILDSEALGISTRVLGPATAGKTQAKQNASAVVLQILERLARPYPAQELADTAPDEKNLGCFLLAHQAAVLSTSPVSLQRWITSRLFGLHFAQDPAKLVAWAGEVDELLDSRTTMGIAPLRDVFGVVLEGSLRSTKSLDERLADAVSDLERIITPEFLSREFLDQLVQLGDVHRCLGREDQDTDLPALADDWQILYRGRLAISKYVPNIQLTGRERAILDAAVSTVLIPGATATVEVSDSRPLRIRFLSGVGSESQNARAEGICALWSGVSRTTTLSPVDEGIEVVIRATEAPADPAPLQRLYWVL</sequence>
<gene>
    <name evidence="5" type="ORF">FCI23_52490</name>
</gene>
<organism evidence="5 6">
    <name type="scientific">Actinacidiphila oryziradicis</name>
    <dbReference type="NCBI Taxonomy" id="2571141"/>
    <lineage>
        <taxon>Bacteria</taxon>
        <taxon>Bacillati</taxon>
        <taxon>Actinomycetota</taxon>
        <taxon>Actinomycetes</taxon>
        <taxon>Kitasatosporales</taxon>
        <taxon>Streptomycetaceae</taxon>
        <taxon>Actinacidiphila</taxon>
    </lineage>
</organism>
<comment type="similarity">
    <text evidence="1">Belongs to the ribonuclease III family.</text>
</comment>
<name>A0A4U0RJ23_9ACTN</name>
<dbReference type="Gene3D" id="3.30.160.20">
    <property type="match status" value="1"/>
</dbReference>
<dbReference type="OrthoDB" id="4567607at2"/>
<dbReference type="Gene3D" id="1.10.1520.10">
    <property type="entry name" value="Ribonuclease III domain"/>
    <property type="match status" value="1"/>
</dbReference>
<dbReference type="SUPFAM" id="SSF54768">
    <property type="entry name" value="dsRNA-binding domain-like"/>
    <property type="match status" value="1"/>
</dbReference>
<evidence type="ECO:0000256" key="3">
    <source>
        <dbReference type="SAM" id="MobiDB-lite"/>
    </source>
</evidence>
<evidence type="ECO:0000256" key="2">
    <source>
        <dbReference type="ARBA" id="ARBA00022884"/>
    </source>
</evidence>
<evidence type="ECO:0000256" key="1">
    <source>
        <dbReference type="ARBA" id="ARBA00010183"/>
    </source>
</evidence>
<dbReference type="AlphaFoldDB" id="A0A4U0RJ23"/>
<dbReference type="Proteomes" id="UP000305778">
    <property type="component" value="Unassembled WGS sequence"/>
</dbReference>